<dbReference type="AlphaFoldDB" id="A0A3E0DRR8"/>
<keyword evidence="1" id="KW-0732">Signal</keyword>
<dbReference type="OrthoDB" id="6119976at2"/>
<dbReference type="RefSeq" id="WP_115896486.1">
    <property type="nucleotide sequence ID" value="NZ_QUNG01000002.1"/>
</dbReference>
<reference evidence="2 3" key="1">
    <citation type="submission" date="2018-08" db="EMBL/GenBank/DDBJ databases">
        <title>Genomic Encyclopedia of Type Strains, Phase III (KMG-III): the genomes of soil and plant-associated and newly described type strains.</title>
        <authorList>
            <person name="Whitman W."/>
        </authorList>
    </citation>
    <scope>NUCLEOTIDE SEQUENCE [LARGE SCALE GENOMIC DNA]</scope>
    <source>
        <strain evidence="2 3">CECT 7375</strain>
    </source>
</reference>
<proteinExistence type="predicted"/>
<accession>A0A3E0DRR8</accession>
<evidence type="ECO:0000313" key="2">
    <source>
        <dbReference type="EMBL" id="REG85704.1"/>
    </source>
</evidence>
<name>A0A3E0DRR8_9GAMM</name>
<dbReference type="Pfam" id="PF07437">
    <property type="entry name" value="YfaZ"/>
    <property type="match status" value="1"/>
</dbReference>
<dbReference type="InterPro" id="IPR009998">
    <property type="entry name" value="YfaZ"/>
</dbReference>
<sequence>MNLTNKALLLTAGILSSSMVFASSAGVSLTNDMAKADVSMDMGPFALTAGGTHDSDDDTSSGYVGLNIQDTDTSGPLQIGLGVRLYALDNNLNGKNDDVAVAAALGGWYRYTFPMANRLSIYASGYYSPEVLSVSRLDHMYTYDIRGEYMTTQNTRAYIGYGSTVSVYTNDERRETSDGLSIGASVAF</sequence>
<feature type="chain" id="PRO_5017624443" evidence="1">
    <location>
        <begin position="23"/>
        <end position="188"/>
    </location>
</feature>
<protein>
    <submittedName>
        <fullName evidence="2">YfaZ</fullName>
    </submittedName>
</protein>
<organism evidence="2 3">
    <name type="scientific">Marinomonas pollencensis</name>
    <dbReference type="NCBI Taxonomy" id="491954"/>
    <lineage>
        <taxon>Bacteria</taxon>
        <taxon>Pseudomonadati</taxon>
        <taxon>Pseudomonadota</taxon>
        <taxon>Gammaproteobacteria</taxon>
        <taxon>Oceanospirillales</taxon>
        <taxon>Oceanospirillaceae</taxon>
        <taxon>Marinomonas</taxon>
    </lineage>
</organism>
<evidence type="ECO:0000313" key="3">
    <source>
        <dbReference type="Proteomes" id="UP000256542"/>
    </source>
</evidence>
<dbReference type="Proteomes" id="UP000256542">
    <property type="component" value="Unassembled WGS sequence"/>
</dbReference>
<keyword evidence="3" id="KW-1185">Reference proteome</keyword>
<gene>
    <name evidence="2" type="ORF">DFP81_102237</name>
</gene>
<comment type="caution">
    <text evidence="2">The sequence shown here is derived from an EMBL/GenBank/DDBJ whole genome shotgun (WGS) entry which is preliminary data.</text>
</comment>
<feature type="signal peptide" evidence="1">
    <location>
        <begin position="1"/>
        <end position="22"/>
    </location>
</feature>
<evidence type="ECO:0000256" key="1">
    <source>
        <dbReference type="SAM" id="SignalP"/>
    </source>
</evidence>
<dbReference type="EMBL" id="QUNG01000002">
    <property type="protein sequence ID" value="REG85704.1"/>
    <property type="molecule type" value="Genomic_DNA"/>
</dbReference>